<dbReference type="EMBL" id="BK014662">
    <property type="protein sequence ID" value="DAD66626.1"/>
    <property type="molecule type" value="Genomic_DNA"/>
</dbReference>
<sequence>MKSKQEVLKTLLNLSEKMLSDKEDIEENAKSLGYSINLDSDFDRFFFKEVIKLYPVVNYMYNENSYDKSLRIDKVTNVSEKMLFAICNPEIYMVNRFYNVIEKFDDKKCTLKLERCGEYLNELMKCFNISCLDIKQQANGKSVFYFDNDNYNKLKSVIMYSNVYTENLLPRVNCDICKKAAKANRAYYDILAIFMADEDIEKVFPYINKYLLKETLKS</sequence>
<name>A0A8S5LA27_9CAUD</name>
<reference evidence="1" key="1">
    <citation type="journal article" date="2021" name="Proc. Natl. Acad. Sci. U.S.A.">
        <title>A Catalog of Tens of Thousands of Viruses from Human Metagenomes Reveals Hidden Associations with Chronic Diseases.</title>
        <authorList>
            <person name="Tisza M.J."/>
            <person name="Buck C.B."/>
        </authorList>
    </citation>
    <scope>NUCLEOTIDE SEQUENCE</scope>
    <source>
        <strain evidence="1">CtPuP5</strain>
    </source>
</reference>
<organism evidence="1">
    <name type="scientific">Myoviridae sp. ctPuP5</name>
    <dbReference type="NCBI Taxonomy" id="2823543"/>
    <lineage>
        <taxon>Viruses</taxon>
        <taxon>Duplodnaviria</taxon>
        <taxon>Heunggongvirae</taxon>
        <taxon>Uroviricota</taxon>
        <taxon>Caudoviricetes</taxon>
    </lineage>
</organism>
<accession>A0A8S5LA27</accession>
<evidence type="ECO:0000313" key="1">
    <source>
        <dbReference type="EMBL" id="DAD66626.1"/>
    </source>
</evidence>
<protein>
    <submittedName>
        <fullName evidence="1">Uncharacterized protein</fullName>
    </submittedName>
</protein>
<proteinExistence type="predicted"/>